<gene>
    <name evidence="1" type="ORF">NM688_g6705</name>
</gene>
<accession>A0ACC1SDB0</accession>
<reference evidence="1" key="1">
    <citation type="submission" date="2022-07" db="EMBL/GenBank/DDBJ databases">
        <title>Genome Sequence of Phlebia brevispora.</title>
        <authorList>
            <person name="Buettner E."/>
        </authorList>
    </citation>
    <scope>NUCLEOTIDE SEQUENCE</scope>
    <source>
        <strain evidence="1">MPL23</strain>
    </source>
</reference>
<comment type="caution">
    <text evidence="1">The sequence shown here is derived from an EMBL/GenBank/DDBJ whole genome shotgun (WGS) entry which is preliminary data.</text>
</comment>
<dbReference type="EMBL" id="JANHOG010001421">
    <property type="protein sequence ID" value="KAJ3537342.1"/>
    <property type="molecule type" value="Genomic_DNA"/>
</dbReference>
<evidence type="ECO:0000313" key="1">
    <source>
        <dbReference type="EMBL" id="KAJ3537342.1"/>
    </source>
</evidence>
<protein>
    <submittedName>
        <fullName evidence="1">Uncharacterized protein</fullName>
    </submittedName>
</protein>
<name>A0ACC1SDB0_9APHY</name>
<dbReference type="Proteomes" id="UP001148662">
    <property type="component" value="Unassembled WGS sequence"/>
</dbReference>
<keyword evidence="2" id="KW-1185">Reference proteome</keyword>
<evidence type="ECO:0000313" key="2">
    <source>
        <dbReference type="Proteomes" id="UP001148662"/>
    </source>
</evidence>
<sequence length="503" mass="57525">MPPYCSPYIYKGITRFNKNTLAETVVHMRQLIDNIPFQFSCQEPPKDETIVPRLVIGTHGLDDFVSYLRSGTPVIIPNATQYLQGYWTPQDFIDKHGQERVTLIHCETGRQKSSTVGAYFQSLLDFEASDSSEIWKLKDWPPTETFKEGFPDLFEAFRRAVPFPDICAVDGIFNLAAHFAVNGTMPDLGPKMYMANGTKIDDHHHGSTRLHLDMTDAVNILTWAAPQPDGTSGGAKWTIWPAAYRSQLRDFLATDQLIQHDLMKDGDPIHCQKYYLGPSLLARFHQRYGIRPYTIFQRVGEAIIIPAGCAHQVSNCTNAIKVACDFISVCNLPITESLADEFRQHRLQVGEGTDVLQLFTTISYAWESLHSLYRQQTQGTEEKPANLAQELQRQLKRQNKNKKGREKRKSVIKAGEYHRCASNRESDTLRYQCPLHGKWYNRSGFLDHFLALHSDRLKITPEELSQLRKTSKYSFAAFWSFFWTHTDIIDAECKVPFTIGNTY</sequence>
<organism evidence="1 2">
    <name type="scientific">Phlebia brevispora</name>
    <dbReference type="NCBI Taxonomy" id="194682"/>
    <lineage>
        <taxon>Eukaryota</taxon>
        <taxon>Fungi</taxon>
        <taxon>Dikarya</taxon>
        <taxon>Basidiomycota</taxon>
        <taxon>Agaricomycotina</taxon>
        <taxon>Agaricomycetes</taxon>
        <taxon>Polyporales</taxon>
        <taxon>Meruliaceae</taxon>
        <taxon>Phlebia</taxon>
    </lineage>
</organism>
<proteinExistence type="predicted"/>